<name>A0AAD4WAN9_PRUDU</name>
<protein>
    <submittedName>
        <fullName evidence="1">Uncharacterized protein</fullName>
    </submittedName>
</protein>
<keyword evidence="2" id="KW-1185">Reference proteome</keyword>
<evidence type="ECO:0000313" key="1">
    <source>
        <dbReference type="EMBL" id="KAI5339963.1"/>
    </source>
</evidence>
<sequence length="149" mass="16598">MLKLAKLLYHRGFHITSVSTEFIYKHCLQSPGPNSLDGLPNFRFETTPDGLAISSDEDTAKDITLLFHSIRKILPPQKSSKKLQLPLTLIPSDLHALFQMITCHSQTNTPPPLFPPLKNLAFLSYSSLLLQQATLWALRVSESLTAGKS</sequence>
<dbReference type="Gene3D" id="3.40.50.2000">
    <property type="entry name" value="Glycogen Phosphorylase B"/>
    <property type="match status" value="1"/>
</dbReference>
<accession>A0AAD4WAN9</accession>
<dbReference type="SUPFAM" id="SSF53756">
    <property type="entry name" value="UDP-Glycosyltransferase/glycogen phosphorylase"/>
    <property type="match status" value="1"/>
</dbReference>
<evidence type="ECO:0000313" key="2">
    <source>
        <dbReference type="Proteomes" id="UP001054821"/>
    </source>
</evidence>
<reference evidence="1 2" key="1">
    <citation type="journal article" date="2022" name="G3 (Bethesda)">
        <title>Whole-genome sequence and methylome profiling of the almond [Prunus dulcis (Mill.) D.A. Webb] cultivar 'Nonpareil'.</title>
        <authorList>
            <person name="D'Amico-Willman K.M."/>
            <person name="Ouma W.Z."/>
            <person name="Meulia T."/>
            <person name="Sideli G.M."/>
            <person name="Gradziel T.M."/>
            <person name="Fresnedo-Ramirez J."/>
        </authorList>
    </citation>
    <scope>NUCLEOTIDE SEQUENCE [LARGE SCALE GENOMIC DNA]</scope>
    <source>
        <strain evidence="1">Clone GOH B32 T37-40</strain>
    </source>
</reference>
<dbReference type="EMBL" id="JAJFAZ020000003">
    <property type="protein sequence ID" value="KAI5339963.1"/>
    <property type="molecule type" value="Genomic_DNA"/>
</dbReference>
<organism evidence="1 2">
    <name type="scientific">Prunus dulcis</name>
    <name type="common">Almond</name>
    <name type="synonym">Amygdalus dulcis</name>
    <dbReference type="NCBI Taxonomy" id="3755"/>
    <lineage>
        <taxon>Eukaryota</taxon>
        <taxon>Viridiplantae</taxon>
        <taxon>Streptophyta</taxon>
        <taxon>Embryophyta</taxon>
        <taxon>Tracheophyta</taxon>
        <taxon>Spermatophyta</taxon>
        <taxon>Magnoliopsida</taxon>
        <taxon>eudicotyledons</taxon>
        <taxon>Gunneridae</taxon>
        <taxon>Pentapetalae</taxon>
        <taxon>rosids</taxon>
        <taxon>fabids</taxon>
        <taxon>Rosales</taxon>
        <taxon>Rosaceae</taxon>
        <taxon>Amygdaloideae</taxon>
        <taxon>Amygdaleae</taxon>
        <taxon>Prunus</taxon>
    </lineage>
</organism>
<gene>
    <name evidence="1" type="ORF">L3X38_019237</name>
</gene>
<dbReference type="AlphaFoldDB" id="A0AAD4WAN9"/>
<comment type="caution">
    <text evidence="1">The sequence shown here is derived from an EMBL/GenBank/DDBJ whole genome shotgun (WGS) entry which is preliminary data.</text>
</comment>
<dbReference type="Proteomes" id="UP001054821">
    <property type="component" value="Chromosome 3"/>
</dbReference>
<proteinExistence type="predicted"/>